<dbReference type="InterPro" id="IPR050351">
    <property type="entry name" value="BphY/WalK/GraS-like"/>
</dbReference>
<name>A0AA49GNP2_9BACT</name>
<proteinExistence type="predicted"/>
<dbReference type="Pfam" id="PF02518">
    <property type="entry name" value="HATPase_c"/>
    <property type="match status" value="1"/>
</dbReference>
<evidence type="ECO:0000259" key="7">
    <source>
        <dbReference type="PROSITE" id="PS50109"/>
    </source>
</evidence>
<sequence>MYVETSVADQGMGIRPDDLHQIFRPFVKGQNIPTSGERATGLGLAIVSKIFDEHHGERYG</sequence>
<dbReference type="PANTHER" id="PTHR45453:SF1">
    <property type="entry name" value="PHOSPHATE REGULON SENSOR PROTEIN PHOR"/>
    <property type="match status" value="1"/>
</dbReference>
<protein>
    <recommendedName>
        <fullName evidence="2">histidine kinase</fullName>
        <ecNumber evidence="2">2.7.13.3</ecNumber>
    </recommendedName>
</protein>
<keyword evidence="6" id="KW-0902">Two-component regulatory system</keyword>
<keyword evidence="5" id="KW-0418">Kinase</keyword>
<dbReference type="GO" id="GO:0005524">
    <property type="term" value="F:ATP binding"/>
    <property type="evidence" value="ECO:0007669"/>
    <property type="project" value="UniProtKB-KW"/>
</dbReference>
<dbReference type="GO" id="GO:0000155">
    <property type="term" value="F:phosphorelay sensor kinase activity"/>
    <property type="evidence" value="ECO:0007669"/>
    <property type="project" value="TreeGrafter"/>
</dbReference>
<evidence type="ECO:0000256" key="3">
    <source>
        <dbReference type="ARBA" id="ARBA00022553"/>
    </source>
</evidence>
<dbReference type="PROSITE" id="PS50109">
    <property type="entry name" value="HIS_KIN"/>
    <property type="match status" value="1"/>
</dbReference>
<evidence type="ECO:0000256" key="6">
    <source>
        <dbReference type="ARBA" id="ARBA00023012"/>
    </source>
</evidence>
<accession>A0AA49GNP2</accession>
<dbReference type="Gene3D" id="3.30.565.10">
    <property type="entry name" value="Histidine kinase-like ATPase, C-terminal domain"/>
    <property type="match status" value="1"/>
</dbReference>
<evidence type="ECO:0000313" key="8">
    <source>
        <dbReference type="EMBL" id="WKN35566.1"/>
    </source>
</evidence>
<dbReference type="PANTHER" id="PTHR45453">
    <property type="entry name" value="PHOSPHATE REGULON SENSOR PROTEIN PHOR"/>
    <property type="match status" value="1"/>
</dbReference>
<evidence type="ECO:0000256" key="4">
    <source>
        <dbReference type="ARBA" id="ARBA00022679"/>
    </source>
</evidence>
<dbReference type="EMBL" id="CP120682">
    <property type="protein sequence ID" value="WKN35566.1"/>
    <property type="molecule type" value="Genomic_DNA"/>
</dbReference>
<dbReference type="AlphaFoldDB" id="A0AA49GNP2"/>
<dbReference type="GO" id="GO:0004721">
    <property type="term" value="F:phosphoprotein phosphatase activity"/>
    <property type="evidence" value="ECO:0007669"/>
    <property type="project" value="TreeGrafter"/>
</dbReference>
<dbReference type="InterPro" id="IPR036890">
    <property type="entry name" value="HATPase_C_sf"/>
</dbReference>
<dbReference type="EC" id="2.7.13.3" evidence="2"/>
<keyword evidence="3" id="KW-0597">Phosphoprotein</keyword>
<keyword evidence="4" id="KW-0808">Transferase</keyword>
<evidence type="ECO:0000256" key="2">
    <source>
        <dbReference type="ARBA" id="ARBA00012438"/>
    </source>
</evidence>
<comment type="catalytic activity">
    <reaction evidence="1">
        <text>ATP + protein L-histidine = ADP + protein N-phospho-L-histidine.</text>
        <dbReference type="EC" id="2.7.13.3"/>
    </reaction>
</comment>
<evidence type="ECO:0000256" key="5">
    <source>
        <dbReference type="ARBA" id="ARBA00022777"/>
    </source>
</evidence>
<gene>
    <name evidence="8" type="ORF">K4G66_24650</name>
</gene>
<evidence type="ECO:0000256" key="1">
    <source>
        <dbReference type="ARBA" id="ARBA00000085"/>
    </source>
</evidence>
<keyword evidence="8" id="KW-0067">ATP-binding</keyword>
<dbReference type="InterPro" id="IPR004358">
    <property type="entry name" value="Sig_transdc_His_kin-like_C"/>
</dbReference>
<organism evidence="8">
    <name type="scientific">Roseihalotalea indica</name>
    <dbReference type="NCBI Taxonomy" id="2867963"/>
    <lineage>
        <taxon>Bacteria</taxon>
        <taxon>Pseudomonadati</taxon>
        <taxon>Bacteroidota</taxon>
        <taxon>Cytophagia</taxon>
        <taxon>Cytophagales</taxon>
        <taxon>Catalimonadaceae</taxon>
        <taxon>Roseihalotalea</taxon>
    </lineage>
</organism>
<dbReference type="InterPro" id="IPR005467">
    <property type="entry name" value="His_kinase_dom"/>
</dbReference>
<keyword evidence="8" id="KW-0547">Nucleotide-binding</keyword>
<reference evidence="8" key="2">
    <citation type="journal article" date="2024" name="Antonie Van Leeuwenhoek">
        <title>Roseihalotalea indica gen. nov., sp. nov., a halophilic Bacteroidetes from mesopelagic Southwest Indian Ocean with higher carbohydrate metabolic potential.</title>
        <authorList>
            <person name="Chen B."/>
            <person name="Zhang M."/>
            <person name="Lin D."/>
            <person name="Ye J."/>
            <person name="Tang K."/>
        </authorList>
    </citation>
    <scope>NUCLEOTIDE SEQUENCE</scope>
    <source>
        <strain evidence="8">TK19036</strain>
    </source>
</reference>
<dbReference type="InterPro" id="IPR003594">
    <property type="entry name" value="HATPase_dom"/>
</dbReference>
<dbReference type="GO" id="GO:0005886">
    <property type="term" value="C:plasma membrane"/>
    <property type="evidence" value="ECO:0007669"/>
    <property type="project" value="TreeGrafter"/>
</dbReference>
<reference evidence="8" key="1">
    <citation type="journal article" date="2023" name="Comput. Struct. Biotechnol. J.">
        <title>Discovery of a novel marine Bacteroidetes with a rich repertoire of carbohydrate-active enzymes.</title>
        <authorList>
            <person name="Chen B."/>
            <person name="Liu G."/>
            <person name="Chen Q."/>
            <person name="Wang H."/>
            <person name="Liu L."/>
            <person name="Tang K."/>
        </authorList>
    </citation>
    <scope>NUCLEOTIDE SEQUENCE</scope>
    <source>
        <strain evidence="8">TK19036</strain>
    </source>
</reference>
<dbReference type="GO" id="GO:0016036">
    <property type="term" value="P:cellular response to phosphate starvation"/>
    <property type="evidence" value="ECO:0007669"/>
    <property type="project" value="TreeGrafter"/>
</dbReference>
<dbReference type="SUPFAM" id="SSF55874">
    <property type="entry name" value="ATPase domain of HSP90 chaperone/DNA topoisomerase II/histidine kinase"/>
    <property type="match status" value="1"/>
</dbReference>
<feature type="domain" description="Histidine kinase" evidence="7">
    <location>
        <begin position="1"/>
        <end position="60"/>
    </location>
</feature>
<dbReference type="PRINTS" id="PR00344">
    <property type="entry name" value="BCTRLSENSOR"/>
</dbReference>